<gene>
    <name evidence="6" type="primary">LOC106476511</name>
</gene>
<dbReference type="PANTHER" id="PTHR45982">
    <property type="entry name" value="REGULATOR OF CHROMOSOME CONDENSATION"/>
    <property type="match status" value="1"/>
</dbReference>
<accession>A0ABM1C1J3</accession>
<dbReference type="InterPro" id="IPR009091">
    <property type="entry name" value="RCC1/BLIP-II"/>
</dbReference>
<protein>
    <submittedName>
        <fullName evidence="6">Regulator of chromosome condensation-like</fullName>
    </submittedName>
</protein>
<keyword evidence="1" id="KW-0344">Guanine-nucleotide releasing factor</keyword>
<dbReference type="PROSITE" id="PS00625">
    <property type="entry name" value="RCC1_1"/>
    <property type="match status" value="1"/>
</dbReference>
<feature type="repeat" description="RCC1" evidence="3">
    <location>
        <begin position="8"/>
        <end position="60"/>
    </location>
</feature>
<feature type="repeat" description="RCC1" evidence="3">
    <location>
        <begin position="113"/>
        <end position="180"/>
    </location>
</feature>
<dbReference type="PANTHER" id="PTHR45982:SF1">
    <property type="entry name" value="REGULATOR OF CHROMOSOME CONDENSATION"/>
    <property type="match status" value="1"/>
</dbReference>
<sequence>YIKVSHFNKVYTFGCNDEGALGRVTDGKEEAEFKPDKVELTEKVVQVSAGDSHSAALTETGKVFMWGNFRDSSGSIGLTSFGPQKKPVPILPEVTVVKIASGSDHLALLANDGKLYTCGCGEQGQLGRIPQYFSARGGRKGLGYMLNPAQVKVSKRQGRGYVDFDDVWTGSYVTFCREKDSGDIYGFGLNNFYQLGFGDPESRLSPEFIQSFWGRRWQSISSGQHHTIALDDTGSVFTLGRKEYGRLGLGEDCHDQSSPTLVPDLKEVVCSNIAAGNLVSYAVSQNGDVYSWGMGTNGQLGHGDEDDVFSPQKIGGKVISSKKCFIVSSGGQHTIMVADEPACVPNNDKK</sequence>
<evidence type="ECO:0000313" key="6">
    <source>
        <dbReference type="RefSeq" id="XP_013792620.2"/>
    </source>
</evidence>
<evidence type="ECO:0000256" key="2">
    <source>
        <dbReference type="ARBA" id="ARBA00022737"/>
    </source>
</evidence>
<feature type="domain" description="RCC1-like" evidence="4">
    <location>
        <begin position="6"/>
        <end position="336"/>
    </location>
</feature>
<evidence type="ECO:0000256" key="1">
    <source>
        <dbReference type="ARBA" id="ARBA00022658"/>
    </source>
</evidence>
<feature type="repeat" description="RCC1" evidence="3">
    <location>
        <begin position="234"/>
        <end position="286"/>
    </location>
</feature>
<dbReference type="PROSITE" id="PS00626">
    <property type="entry name" value="RCC1_2"/>
    <property type="match status" value="3"/>
</dbReference>
<dbReference type="Proteomes" id="UP000694941">
    <property type="component" value="Unplaced"/>
</dbReference>
<feature type="repeat" description="RCC1" evidence="3">
    <location>
        <begin position="182"/>
        <end position="233"/>
    </location>
</feature>
<proteinExistence type="predicted"/>
<keyword evidence="5" id="KW-1185">Reference proteome</keyword>
<keyword evidence="2" id="KW-0677">Repeat</keyword>
<dbReference type="SUPFAM" id="SSF50985">
    <property type="entry name" value="RCC1/BLIP-II"/>
    <property type="match status" value="1"/>
</dbReference>
<name>A0ABM1C1J3_LIMPO</name>
<feature type="non-terminal residue" evidence="6">
    <location>
        <position position="1"/>
    </location>
</feature>
<dbReference type="Pfam" id="PF25390">
    <property type="entry name" value="WD40_RLD"/>
    <property type="match status" value="1"/>
</dbReference>
<organism evidence="5 6">
    <name type="scientific">Limulus polyphemus</name>
    <name type="common">Atlantic horseshoe crab</name>
    <dbReference type="NCBI Taxonomy" id="6850"/>
    <lineage>
        <taxon>Eukaryota</taxon>
        <taxon>Metazoa</taxon>
        <taxon>Ecdysozoa</taxon>
        <taxon>Arthropoda</taxon>
        <taxon>Chelicerata</taxon>
        <taxon>Merostomata</taxon>
        <taxon>Xiphosura</taxon>
        <taxon>Limulidae</taxon>
        <taxon>Limulus</taxon>
    </lineage>
</organism>
<evidence type="ECO:0000259" key="4">
    <source>
        <dbReference type="Pfam" id="PF25390"/>
    </source>
</evidence>
<feature type="repeat" description="RCC1" evidence="3">
    <location>
        <begin position="287"/>
        <end position="340"/>
    </location>
</feature>
<evidence type="ECO:0000313" key="5">
    <source>
        <dbReference type="Proteomes" id="UP000694941"/>
    </source>
</evidence>
<dbReference type="InterPro" id="IPR058923">
    <property type="entry name" value="RCC1-like_dom"/>
</dbReference>
<dbReference type="InterPro" id="IPR000408">
    <property type="entry name" value="Reg_chr_condens"/>
</dbReference>
<dbReference type="InterPro" id="IPR051553">
    <property type="entry name" value="Ran_GTPase-activating"/>
</dbReference>
<reference evidence="6" key="1">
    <citation type="submission" date="2025-08" db="UniProtKB">
        <authorList>
            <consortium name="RefSeq"/>
        </authorList>
    </citation>
    <scope>IDENTIFICATION</scope>
    <source>
        <tissue evidence="6">Muscle</tissue>
    </source>
</reference>
<dbReference type="GeneID" id="106476511"/>
<dbReference type="PRINTS" id="PR00633">
    <property type="entry name" value="RCCNDNSATION"/>
</dbReference>
<dbReference type="PROSITE" id="PS50012">
    <property type="entry name" value="RCC1_3"/>
    <property type="match status" value="6"/>
</dbReference>
<dbReference type="Gene3D" id="2.130.10.30">
    <property type="entry name" value="Regulator of chromosome condensation 1/beta-lactamase-inhibitor protein II"/>
    <property type="match status" value="1"/>
</dbReference>
<feature type="repeat" description="RCC1" evidence="3">
    <location>
        <begin position="61"/>
        <end position="112"/>
    </location>
</feature>
<dbReference type="RefSeq" id="XP_013792620.2">
    <property type="nucleotide sequence ID" value="XM_013937166.2"/>
</dbReference>
<evidence type="ECO:0000256" key="3">
    <source>
        <dbReference type="PROSITE-ProRule" id="PRU00235"/>
    </source>
</evidence>